<dbReference type="InterPro" id="IPR033468">
    <property type="entry name" value="Metaxin_GST"/>
</dbReference>
<dbReference type="Pfam" id="PF17171">
    <property type="entry name" value="GST_C_6"/>
    <property type="match status" value="1"/>
</dbReference>
<dbReference type="CDD" id="cd03080">
    <property type="entry name" value="GST_N_Metaxin_like"/>
    <property type="match status" value="1"/>
</dbReference>
<dbReference type="GO" id="GO:0016740">
    <property type="term" value="F:transferase activity"/>
    <property type="evidence" value="ECO:0007669"/>
    <property type="project" value="UniProtKB-KW"/>
</dbReference>
<dbReference type="InterPro" id="IPR036282">
    <property type="entry name" value="Glutathione-S-Trfase_C_sf"/>
</dbReference>
<dbReference type="SFLD" id="SFLDS00019">
    <property type="entry name" value="Glutathione_Transferase_(cytos"/>
    <property type="match status" value="1"/>
</dbReference>
<accession>A0A248JT31</accession>
<dbReference type="SFLD" id="SFLDG01200">
    <property type="entry name" value="SUF1.1"/>
    <property type="match status" value="1"/>
</dbReference>
<organism evidence="3 4">
    <name type="scientific">Nitrospirillum viridazoti CBAmc</name>
    <dbReference type="NCBI Taxonomy" id="1441467"/>
    <lineage>
        <taxon>Bacteria</taxon>
        <taxon>Pseudomonadati</taxon>
        <taxon>Pseudomonadota</taxon>
        <taxon>Alphaproteobacteria</taxon>
        <taxon>Rhodospirillales</taxon>
        <taxon>Azospirillaceae</taxon>
        <taxon>Nitrospirillum</taxon>
        <taxon>Nitrospirillum viridazoti</taxon>
    </lineage>
</organism>
<dbReference type="PANTHER" id="PTHR12289">
    <property type="entry name" value="METAXIN RELATED"/>
    <property type="match status" value="1"/>
</dbReference>
<dbReference type="PANTHER" id="PTHR12289:SF41">
    <property type="entry name" value="FAILED AXON CONNECTIONS-RELATED"/>
    <property type="match status" value="1"/>
</dbReference>
<reference evidence="3 4" key="1">
    <citation type="submission" date="2017-06" db="EMBL/GenBank/DDBJ databases">
        <title>Complete genome sequence of Nitrospirillum amazonense strain CBAmC, an endophytic nitrogen-fixing and plant growth-promoting bacterium, isolated from sugarcane.</title>
        <authorList>
            <person name="Schwab S."/>
            <person name="dos Santos Teixeira K.R."/>
            <person name="Simoes Araujo J.L."/>
            <person name="Soares Vidal M."/>
            <person name="Borges de Freitas H.R."/>
            <person name="Rivello Crivelaro A.L."/>
            <person name="Bueno de Camargo Nunes A."/>
            <person name="dos Santos C.M."/>
            <person name="Palmeira da Silva Rosa D."/>
            <person name="da Silva Padilha D."/>
            <person name="da Silva E."/>
            <person name="Araujo Terra L."/>
            <person name="Soares Mendes V."/>
            <person name="Farinelli L."/>
            <person name="Magalhaes Cruz L."/>
            <person name="Baldani J.I."/>
        </authorList>
    </citation>
    <scope>NUCLEOTIDE SEQUENCE [LARGE SCALE GENOMIC DNA]</scope>
    <source>
        <strain evidence="3 4">CBAmC</strain>
    </source>
</reference>
<evidence type="ECO:0000313" key="4">
    <source>
        <dbReference type="Proteomes" id="UP000197153"/>
    </source>
</evidence>
<dbReference type="InterPro" id="IPR040079">
    <property type="entry name" value="Glutathione_S-Trfase"/>
</dbReference>
<name>A0A248JT31_9PROT</name>
<dbReference type="Gene3D" id="3.40.30.10">
    <property type="entry name" value="Glutaredoxin"/>
    <property type="match status" value="1"/>
</dbReference>
<dbReference type="SUPFAM" id="SSF47616">
    <property type="entry name" value="GST C-terminal domain-like"/>
    <property type="match status" value="1"/>
</dbReference>
<dbReference type="SFLD" id="SFLDG01180">
    <property type="entry name" value="SUF1"/>
    <property type="match status" value="1"/>
</dbReference>
<dbReference type="Gene3D" id="1.20.1050.10">
    <property type="match status" value="1"/>
</dbReference>
<dbReference type="InterPro" id="IPR036249">
    <property type="entry name" value="Thioredoxin-like_sf"/>
</dbReference>
<dbReference type="RefSeq" id="WP_088872311.1">
    <property type="nucleotide sequence ID" value="NZ_CP022110.1"/>
</dbReference>
<feature type="domain" description="Metaxin glutathione S-transferase" evidence="1">
    <location>
        <begin position="175"/>
        <end position="240"/>
    </location>
</feature>
<sequence length="257" mass="28423">MTATQSNSSQPITLYTGGALFGLPDASPFCIKAEVQLKMAGVPYVKAQGMPDQGPKGQIPYIEDDGTRLGDSTFIRAHIEKTYGVDLDAGLTPQQRALSWTIERLLENQLYWTVVYSRWLIPENFAKGPAQFFNRVPEAMRETLRQQVLERVTNNVRAAGPGRHSDAEIADLCDRSLSALSLLLGDQPYFLGDRTTAVDATAVDATALGVLASLLTPYFDTEVRRRVLKYPNLLAYTDRLMAEFYPDFAWEPAVAAA</sequence>
<dbReference type="InterPro" id="IPR050931">
    <property type="entry name" value="Mito_Protein_Transport_Metaxin"/>
</dbReference>
<keyword evidence="3" id="KW-0808">Transferase</keyword>
<dbReference type="SUPFAM" id="SSF52833">
    <property type="entry name" value="Thioredoxin-like"/>
    <property type="match status" value="1"/>
</dbReference>
<dbReference type="InterPro" id="IPR012336">
    <property type="entry name" value="Thioredoxin-like_fold"/>
</dbReference>
<dbReference type="AlphaFoldDB" id="A0A248JT31"/>
<dbReference type="KEGG" id="nao:Y958_13090"/>
<protein>
    <submittedName>
        <fullName evidence="3">Glutathione S-transferase</fullName>
    </submittedName>
</protein>
<proteinExistence type="predicted"/>
<evidence type="ECO:0000259" key="1">
    <source>
        <dbReference type="Pfam" id="PF17171"/>
    </source>
</evidence>
<dbReference type="Proteomes" id="UP000197153">
    <property type="component" value="Chromosome 1"/>
</dbReference>
<dbReference type="EMBL" id="CP022110">
    <property type="protein sequence ID" value="ASG21631.1"/>
    <property type="molecule type" value="Genomic_DNA"/>
</dbReference>
<feature type="domain" description="Thioredoxin-like fold" evidence="2">
    <location>
        <begin position="28"/>
        <end position="124"/>
    </location>
</feature>
<dbReference type="CDD" id="cd03193">
    <property type="entry name" value="GST_C_Metaxin"/>
    <property type="match status" value="1"/>
</dbReference>
<keyword evidence="4" id="KW-1185">Reference proteome</keyword>
<dbReference type="InterPro" id="IPR026928">
    <property type="entry name" value="FAX/IsoI-like"/>
</dbReference>
<evidence type="ECO:0000259" key="2">
    <source>
        <dbReference type="Pfam" id="PF17172"/>
    </source>
</evidence>
<dbReference type="Pfam" id="PF17172">
    <property type="entry name" value="GST_N_4"/>
    <property type="match status" value="1"/>
</dbReference>
<gene>
    <name evidence="3" type="ORF">Y958_13090</name>
</gene>
<evidence type="ECO:0000313" key="3">
    <source>
        <dbReference type="EMBL" id="ASG21631.1"/>
    </source>
</evidence>